<dbReference type="PANTHER" id="PTHR37820:SF1">
    <property type="entry name" value="CELL DIVISION PROTEIN FTSQ"/>
    <property type="match status" value="1"/>
</dbReference>
<comment type="subcellular location">
    <subcellularLocation>
        <location evidence="1">Membrane</location>
    </subcellularLocation>
</comment>
<keyword evidence="4" id="KW-0812">Transmembrane</keyword>
<evidence type="ECO:0000256" key="6">
    <source>
        <dbReference type="ARBA" id="ARBA00023136"/>
    </source>
</evidence>
<dbReference type="GO" id="GO:0051301">
    <property type="term" value="P:cell division"/>
    <property type="evidence" value="ECO:0007669"/>
    <property type="project" value="UniProtKB-KW"/>
</dbReference>
<organism evidence="9 10">
    <name type="scientific">Candidatus Onthenecus intestinigallinarum</name>
    <dbReference type="NCBI Taxonomy" id="2840875"/>
    <lineage>
        <taxon>Bacteria</taxon>
        <taxon>Bacillati</taxon>
        <taxon>Bacillota</taxon>
        <taxon>Clostridia</taxon>
        <taxon>Eubacteriales</taxon>
        <taxon>Candidatus Onthenecus</taxon>
    </lineage>
</organism>
<evidence type="ECO:0000256" key="1">
    <source>
        <dbReference type="ARBA" id="ARBA00004370"/>
    </source>
</evidence>
<keyword evidence="7" id="KW-0131">Cell cycle</keyword>
<dbReference type="AlphaFoldDB" id="A0A9D0ZBE1"/>
<reference evidence="9" key="2">
    <citation type="journal article" date="2021" name="PeerJ">
        <title>Extensive microbial diversity within the chicken gut microbiome revealed by metagenomics and culture.</title>
        <authorList>
            <person name="Gilroy R."/>
            <person name="Ravi A."/>
            <person name="Getino M."/>
            <person name="Pursley I."/>
            <person name="Horton D.L."/>
            <person name="Alikhan N.F."/>
            <person name="Baker D."/>
            <person name="Gharbi K."/>
            <person name="Hall N."/>
            <person name="Watson M."/>
            <person name="Adriaenssens E.M."/>
            <person name="Foster-Nyarko E."/>
            <person name="Jarju S."/>
            <person name="Secka A."/>
            <person name="Antonio M."/>
            <person name="Oren A."/>
            <person name="Chaudhuri R.R."/>
            <person name="La Ragione R."/>
            <person name="Hildebrand F."/>
            <person name="Pallen M.J."/>
        </authorList>
    </citation>
    <scope>NUCLEOTIDE SEQUENCE</scope>
    <source>
        <strain evidence="9">ChiSxjej2B14-6234</strain>
    </source>
</reference>
<evidence type="ECO:0000256" key="3">
    <source>
        <dbReference type="ARBA" id="ARBA00022618"/>
    </source>
</evidence>
<proteinExistence type="predicted"/>
<evidence type="ECO:0000256" key="2">
    <source>
        <dbReference type="ARBA" id="ARBA00022475"/>
    </source>
</evidence>
<evidence type="ECO:0000259" key="8">
    <source>
        <dbReference type="PROSITE" id="PS51779"/>
    </source>
</evidence>
<dbReference type="PROSITE" id="PS51779">
    <property type="entry name" value="POTRA"/>
    <property type="match status" value="1"/>
</dbReference>
<keyword evidence="6" id="KW-0472">Membrane</keyword>
<dbReference type="Proteomes" id="UP000886887">
    <property type="component" value="Unassembled WGS sequence"/>
</dbReference>
<name>A0A9D0ZBE1_9FIRM</name>
<dbReference type="InterPro" id="IPR034746">
    <property type="entry name" value="POTRA"/>
</dbReference>
<keyword evidence="3" id="KW-0132">Cell division</keyword>
<dbReference type="PANTHER" id="PTHR37820">
    <property type="entry name" value="CELL DIVISION PROTEIN DIVIB"/>
    <property type="match status" value="1"/>
</dbReference>
<dbReference type="Gene3D" id="3.10.20.310">
    <property type="entry name" value="membrane protein fhac"/>
    <property type="match status" value="1"/>
</dbReference>
<feature type="domain" description="POTRA" evidence="8">
    <location>
        <begin position="39"/>
        <end position="108"/>
    </location>
</feature>
<reference evidence="9" key="1">
    <citation type="submission" date="2020-10" db="EMBL/GenBank/DDBJ databases">
        <authorList>
            <person name="Gilroy R."/>
        </authorList>
    </citation>
    <scope>NUCLEOTIDE SEQUENCE</scope>
    <source>
        <strain evidence="9">ChiSxjej2B14-6234</strain>
    </source>
</reference>
<dbReference type="InterPro" id="IPR013685">
    <property type="entry name" value="POTRA_FtsQ_type"/>
</dbReference>
<dbReference type="EMBL" id="DVFJ01000028">
    <property type="protein sequence ID" value="HIQ72091.1"/>
    <property type="molecule type" value="Genomic_DNA"/>
</dbReference>
<dbReference type="InterPro" id="IPR005548">
    <property type="entry name" value="Cell_div_FtsQ/DivIB_C"/>
</dbReference>
<gene>
    <name evidence="9" type="ORF">IAB73_07800</name>
</gene>
<keyword evidence="2" id="KW-1003">Cell membrane</keyword>
<sequence>MDERYAPPRRAPGHPGLTALAVLLTLALIGFLLARSTVFVLRSVQVEGDVTRYTPQQIADIAGVSMYQSIFSINEGQLRQAVESNRYLRFEGMQIVYPDGLILRVSERQPSATVTYLGVMFVLDDEGRVLDQYSADSETLDVPVVTGLKIKRLAIGEELQTEMQWQTQAVQKVLAVLARSELTGRAVELNAENSDNLYLMTTDGLKIELGDVENMETKISIAQEVLRQIDSPAFLAEVEQREAQAKQEAAQQRARAVANGTMTQEEADEEARLAEQEDGLQFDLMGAKLDVSSAQVADFVPAQ</sequence>
<comment type="caution">
    <text evidence="9">The sequence shown here is derived from an EMBL/GenBank/DDBJ whole genome shotgun (WGS) entry which is preliminary data.</text>
</comment>
<protein>
    <submittedName>
        <fullName evidence="9">FtsQ-type POTRA domain-containing protein</fullName>
    </submittedName>
</protein>
<evidence type="ECO:0000256" key="4">
    <source>
        <dbReference type="ARBA" id="ARBA00022692"/>
    </source>
</evidence>
<dbReference type="InterPro" id="IPR050487">
    <property type="entry name" value="FtsQ_DivIB"/>
</dbReference>
<evidence type="ECO:0000256" key="5">
    <source>
        <dbReference type="ARBA" id="ARBA00022989"/>
    </source>
</evidence>
<keyword evidence="5" id="KW-1133">Transmembrane helix</keyword>
<evidence type="ECO:0000313" key="9">
    <source>
        <dbReference type="EMBL" id="HIQ72091.1"/>
    </source>
</evidence>
<dbReference type="Pfam" id="PF03799">
    <property type="entry name" value="FtsQ_DivIB_C"/>
    <property type="match status" value="1"/>
</dbReference>
<dbReference type="GO" id="GO:0005886">
    <property type="term" value="C:plasma membrane"/>
    <property type="evidence" value="ECO:0007669"/>
    <property type="project" value="TreeGrafter"/>
</dbReference>
<dbReference type="Pfam" id="PF08478">
    <property type="entry name" value="POTRA_1"/>
    <property type="match status" value="1"/>
</dbReference>
<evidence type="ECO:0000256" key="7">
    <source>
        <dbReference type="ARBA" id="ARBA00023306"/>
    </source>
</evidence>
<evidence type="ECO:0000313" key="10">
    <source>
        <dbReference type="Proteomes" id="UP000886887"/>
    </source>
</evidence>
<accession>A0A9D0ZBE1</accession>